<keyword evidence="2" id="KW-0560">Oxidoreductase</keyword>
<dbReference type="InterPro" id="IPR016161">
    <property type="entry name" value="Ald_DH/histidinol_DH"/>
</dbReference>
<gene>
    <name evidence="4" type="ORF">D7Z54_08615</name>
</gene>
<dbReference type="InterPro" id="IPR015590">
    <property type="entry name" value="Aldehyde_DH_dom"/>
</dbReference>
<dbReference type="Pfam" id="PF00171">
    <property type="entry name" value="Aldedh"/>
    <property type="match status" value="1"/>
</dbReference>
<protein>
    <submittedName>
        <fullName evidence="4">Aldehyde dehydrogenase family protein</fullName>
    </submittedName>
</protein>
<dbReference type="RefSeq" id="WP_125555554.1">
    <property type="nucleotide sequence ID" value="NZ_RBVX01000006.1"/>
</dbReference>
<sequence>MATEIMGGRMLLAGEWIERTEQINVYNPENNEIIGSIPAGKAEDMNDAITLAQEGKEIAENLSIRERMDILNKAATYIEDNLEDFARTIALEGSKTINEARSETKRAAETIRISAEEARRLTGESINFDQMPGNTDRMGYYFRFPVGIIAAITPFNDPLNLIAHKIGPGIAAGNAVIIKPATETPLSALKMAEAFMYAGLPHKILSVITGRARDIGDVLIESKEVNMISFTGGMETGEKIAKKAGLKKLSMELGSNSPAIVLNDADLHEAAVSTTSGAFAAAGQNCLSVQRIYVEEDVYESFKELFLKEVKEVKTGSKLSESTEMGPVINEKEAERIEKWVKEATEAGALILSGGTRKGAHYDPTVLENVPESATLVKEEIFGPVVLLFKVKNLHEAIKRSNDVNYGLQAGIFTANVNAALKASKKLRVGGVMINDSSDFRIDAMPFGGIKGSGLGREGVEYTIKEMSEERIIAFKILDEDE</sequence>
<dbReference type="InterPro" id="IPR016163">
    <property type="entry name" value="Ald_DH_C"/>
</dbReference>
<dbReference type="SUPFAM" id="SSF53720">
    <property type="entry name" value="ALDH-like"/>
    <property type="match status" value="1"/>
</dbReference>
<dbReference type="AlphaFoldDB" id="A0A3R9PLY7"/>
<dbReference type="Gene3D" id="3.40.309.10">
    <property type="entry name" value="Aldehyde Dehydrogenase, Chain A, domain 2"/>
    <property type="match status" value="1"/>
</dbReference>
<dbReference type="PANTHER" id="PTHR42991">
    <property type="entry name" value="ALDEHYDE DEHYDROGENASE"/>
    <property type="match status" value="1"/>
</dbReference>
<dbReference type="GO" id="GO:0008911">
    <property type="term" value="F:lactaldehyde dehydrogenase (NAD+) activity"/>
    <property type="evidence" value="ECO:0007669"/>
    <property type="project" value="TreeGrafter"/>
</dbReference>
<dbReference type="OrthoDB" id="9762913at2"/>
<dbReference type="PANTHER" id="PTHR42991:SF1">
    <property type="entry name" value="ALDEHYDE DEHYDROGENASE"/>
    <property type="match status" value="1"/>
</dbReference>
<evidence type="ECO:0000313" key="5">
    <source>
        <dbReference type="Proteomes" id="UP000275076"/>
    </source>
</evidence>
<evidence type="ECO:0000313" key="4">
    <source>
        <dbReference type="EMBL" id="RSL33746.1"/>
    </source>
</evidence>
<dbReference type="InterPro" id="IPR016162">
    <property type="entry name" value="Ald_DH_N"/>
</dbReference>
<organism evidence="4 5">
    <name type="scientific">Salibacterium salarium</name>
    <dbReference type="NCBI Taxonomy" id="284579"/>
    <lineage>
        <taxon>Bacteria</taxon>
        <taxon>Bacillati</taxon>
        <taxon>Bacillota</taxon>
        <taxon>Bacilli</taxon>
        <taxon>Bacillales</taxon>
        <taxon>Bacillaceae</taxon>
    </lineage>
</organism>
<accession>A0A3R9PLY7</accession>
<dbReference type="FunFam" id="3.40.309.10:FF:000009">
    <property type="entry name" value="Aldehyde dehydrogenase A"/>
    <property type="match status" value="1"/>
</dbReference>
<dbReference type="EMBL" id="RBVX01000006">
    <property type="protein sequence ID" value="RSL33746.1"/>
    <property type="molecule type" value="Genomic_DNA"/>
</dbReference>
<feature type="domain" description="Aldehyde dehydrogenase" evidence="3">
    <location>
        <begin position="16"/>
        <end position="471"/>
    </location>
</feature>
<dbReference type="InterPro" id="IPR051020">
    <property type="entry name" value="ALDH-related_metabolic_enz"/>
</dbReference>
<comment type="caution">
    <text evidence="4">The sequence shown here is derived from an EMBL/GenBank/DDBJ whole genome shotgun (WGS) entry which is preliminary data.</text>
</comment>
<evidence type="ECO:0000256" key="2">
    <source>
        <dbReference type="ARBA" id="ARBA00023002"/>
    </source>
</evidence>
<evidence type="ECO:0000259" key="3">
    <source>
        <dbReference type="Pfam" id="PF00171"/>
    </source>
</evidence>
<dbReference type="CDD" id="cd07149">
    <property type="entry name" value="ALDH_y4uC"/>
    <property type="match status" value="1"/>
</dbReference>
<evidence type="ECO:0000256" key="1">
    <source>
        <dbReference type="ARBA" id="ARBA00009986"/>
    </source>
</evidence>
<reference evidence="4 5" key="1">
    <citation type="submission" date="2018-10" db="EMBL/GenBank/DDBJ databases">
        <title>Draft genome sequence of Bacillus salarius IM0101, isolated from a hypersaline soil in Inner Mongolia, China.</title>
        <authorList>
            <person name="Yamprayoonswat W."/>
            <person name="Boonvisut S."/>
            <person name="Jumpathong W."/>
            <person name="Sittihan S."/>
            <person name="Ruangsuj P."/>
            <person name="Wanthongcharoen S."/>
            <person name="Thongpramul N."/>
            <person name="Pimmason S."/>
            <person name="Yu B."/>
            <person name="Yasawong M."/>
        </authorList>
    </citation>
    <scope>NUCLEOTIDE SEQUENCE [LARGE SCALE GENOMIC DNA]</scope>
    <source>
        <strain evidence="4 5">IM0101</strain>
    </source>
</reference>
<proteinExistence type="inferred from homology"/>
<keyword evidence="5" id="KW-1185">Reference proteome</keyword>
<dbReference type="Proteomes" id="UP000275076">
    <property type="component" value="Unassembled WGS sequence"/>
</dbReference>
<dbReference type="Gene3D" id="3.40.605.10">
    <property type="entry name" value="Aldehyde Dehydrogenase, Chain A, domain 1"/>
    <property type="match status" value="1"/>
</dbReference>
<name>A0A3R9PLY7_9BACI</name>
<comment type="similarity">
    <text evidence="1">Belongs to the aldehyde dehydrogenase family.</text>
</comment>